<name>A0A1C9IG80_STRSU</name>
<proteinExistence type="predicted"/>
<dbReference type="GO" id="GO:0016740">
    <property type="term" value="F:transferase activity"/>
    <property type="evidence" value="ECO:0007669"/>
    <property type="project" value="UniProtKB-KW"/>
</dbReference>
<sequence length="274" mass="32045">MIFVYKHWDQFCRALKEKGIVSIPAKEVKDIMTSFLVLKHDIENAVPKAYKLAEIESKYGHRGTYYVHAYLLDDSKNVELLRKMQNMGHEISYHYDVMDSNHGNIDEALKEFENNRKRFEFLGFPIITVCQHGNPVVERIGYTSNRDFFRDSRVKACYPNIADIMVDYKDKYHTDYSYFSDAGRKFKLIFDPINNDIVNSDDKNIPYEDLNALIDALPSKAIISTHPHRWTDSVTSYIVKEKIFKIIKGTAKLAMKVPVVKKIMSRYYYLAKKI</sequence>
<dbReference type="InterPro" id="IPR011330">
    <property type="entry name" value="Glyco_hydro/deAcase_b/a-brl"/>
</dbReference>
<organism evidence="1">
    <name type="scientific">Streptococcus suis</name>
    <dbReference type="NCBI Taxonomy" id="1307"/>
    <lineage>
        <taxon>Bacteria</taxon>
        <taxon>Bacillati</taxon>
        <taxon>Bacillota</taxon>
        <taxon>Bacilli</taxon>
        <taxon>Lactobacillales</taxon>
        <taxon>Streptococcaceae</taxon>
        <taxon>Streptococcus</taxon>
    </lineage>
</organism>
<dbReference type="SUPFAM" id="SSF88713">
    <property type="entry name" value="Glycoside hydrolase/deacetylase"/>
    <property type="match status" value="1"/>
</dbReference>
<dbReference type="AlphaFoldDB" id="A0A1C9IG80"/>
<evidence type="ECO:0000313" key="1">
    <source>
        <dbReference type="EMBL" id="AOP03539.1"/>
    </source>
</evidence>
<gene>
    <name evidence="1" type="primary">cpsL</name>
    <name evidence="1" type="ORF">YS108-orf11</name>
</gene>
<protein>
    <submittedName>
        <fullName evidence="1">Acetyltransferase</fullName>
    </submittedName>
</protein>
<keyword evidence="1" id="KW-0808">Transferase</keyword>
<dbReference type="Gene3D" id="3.20.20.370">
    <property type="entry name" value="Glycoside hydrolase/deacetylase"/>
    <property type="match status" value="1"/>
</dbReference>
<accession>A0A1C9IG80</accession>
<reference evidence="1" key="1">
    <citation type="journal article" date="2016" name="Appl. Environ. Microbiol.">
        <title>Novel capsular polysaccharide Loci and new diagnostic tools for high-throughput capsular gene typing in Streptococcus suis.</title>
        <authorList>
            <person name="Zheng H."/>
            <person name="Bai X."/>
            <person name="Xu J."/>
        </authorList>
    </citation>
    <scope>NUCLEOTIDE SEQUENCE</scope>
    <source>
        <strain evidence="1">YS108</strain>
    </source>
</reference>
<dbReference type="GO" id="GO:0005975">
    <property type="term" value="P:carbohydrate metabolic process"/>
    <property type="evidence" value="ECO:0007669"/>
    <property type="project" value="InterPro"/>
</dbReference>
<dbReference type="EMBL" id="KT163363">
    <property type="protein sequence ID" value="AOP03539.1"/>
    <property type="molecule type" value="Genomic_DNA"/>
</dbReference>